<dbReference type="PANTHER" id="PTHR11926:SF1395">
    <property type="entry name" value="GLYCOSYLTRANSFERASE"/>
    <property type="match status" value="1"/>
</dbReference>
<sequence length="185" mass="20741">MHSSGDGVCHVVAMPYPGRGHVNPLMSLCKILASKRPNQILITFVVTEEWLRFISGDPKPEAIRFATIPNVIPSEGDRAADYTAFYEAVMTKMEAPFEQFLDRLQPPPTVILGDVELRWPIAVANRRKIPVAAFWTTSASFYSMLHHLEVFARQWHLTVDSGILGNYLTLYKAVINVSCDSHLSV</sequence>
<name>A0AAN9KTK7_CANGL</name>
<gene>
    <name evidence="2" type="ORF">VNO77_31980</name>
</gene>
<dbReference type="AlphaFoldDB" id="A0AAN9KTK7"/>
<dbReference type="EMBL" id="JAYMYQ010000007">
    <property type="protein sequence ID" value="KAK7321383.1"/>
    <property type="molecule type" value="Genomic_DNA"/>
</dbReference>
<reference evidence="2 3" key="1">
    <citation type="submission" date="2024-01" db="EMBL/GenBank/DDBJ databases">
        <title>The genomes of 5 underutilized Papilionoideae crops provide insights into root nodulation and disease resistanc.</title>
        <authorList>
            <person name="Jiang F."/>
        </authorList>
    </citation>
    <scope>NUCLEOTIDE SEQUENCE [LARGE SCALE GENOMIC DNA]</scope>
    <source>
        <strain evidence="2">LVBAO_FW01</strain>
        <tissue evidence="2">Leaves</tissue>
    </source>
</reference>
<dbReference type="PANTHER" id="PTHR11926">
    <property type="entry name" value="GLUCOSYL/GLUCURONOSYL TRANSFERASES"/>
    <property type="match status" value="1"/>
</dbReference>
<evidence type="ECO:0000313" key="2">
    <source>
        <dbReference type="EMBL" id="KAK7321383.1"/>
    </source>
</evidence>
<comment type="caution">
    <text evidence="2">The sequence shown here is derived from an EMBL/GenBank/DDBJ whole genome shotgun (WGS) entry which is preliminary data.</text>
</comment>
<evidence type="ECO:0000313" key="3">
    <source>
        <dbReference type="Proteomes" id="UP001367508"/>
    </source>
</evidence>
<proteinExistence type="inferred from homology"/>
<accession>A0AAN9KTK7</accession>
<dbReference type="GO" id="GO:0080043">
    <property type="term" value="F:quercetin 3-O-glucosyltransferase activity"/>
    <property type="evidence" value="ECO:0007669"/>
    <property type="project" value="TreeGrafter"/>
</dbReference>
<keyword evidence="3" id="KW-1185">Reference proteome</keyword>
<dbReference type="GO" id="GO:0080044">
    <property type="term" value="F:quercetin 7-O-glucosyltransferase activity"/>
    <property type="evidence" value="ECO:0007669"/>
    <property type="project" value="TreeGrafter"/>
</dbReference>
<dbReference type="Gene3D" id="3.40.50.2000">
    <property type="entry name" value="Glycogen Phosphorylase B"/>
    <property type="match status" value="1"/>
</dbReference>
<organism evidence="2 3">
    <name type="scientific">Canavalia gladiata</name>
    <name type="common">Sword bean</name>
    <name type="synonym">Dolichos gladiatus</name>
    <dbReference type="NCBI Taxonomy" id="3824"/>
    <lineage>
        <taxon>Eukaryota</taxon>
        <taxon>Viridiplantae</taxon>
        <taxon>Streptophyta</taxon>
        <taxon>Embryophyta</taxon>
        <taxon>Tracheophyta</taxon>
        <taxon>Spermatophyta</taxon>
        <taxon>Magnoliopsida</taxon>
        <taxon>eudicotyledons</taxon>
        <taxon>Gunneridae</taxon>
        <taxon>Pentapetalae</taxon>
        <taxon>rosids</taxon>
        <taxon>fabids</taxon>
        <taxon>Fabales</taxon>
        <taxon>Fabaceae</taxon>
        <taxon>Papilionoideae</taxon>
        <taxon>50 kb inversion clade</taxon>
        <taxon>NPAAA clade</taxon>
        <taxon>indigoferoid/millettioid clade</taxon>
        <taxon>Phaseoleae</taxon>
        <taxon>Canavalia</taxon>
    </lineage>
</organism>
<protein>
    <submittedName>
        <fullName evidence="2">Uncharacterized protein</fullName>
    </submittedName>
</protein>
<comment type="similarity">
    <text evidence="1">Belongs to the UDP-glycosyltransferase family.</text>
</comment>
<dbReference type="Proteomes" id="UP001367508">
    <property type="component" value="Unassembled WGS sequence"/>
</dbReference>
<dbReference type="SUPFAM" id="SSF53756">
    <property type="entry name" value="UDP-Glycosyltransferase/glycogen phosphorylase"/>
    <property type="match status" value="1"/>
</dbReference>
<evidence type="ECO:0000256" key="1">
    <source>
        <dbReference type="ARBA" id="ARBA00009995"/>
    </source>
</evidence>